<dbReference type="PRINTS" id="PR00811">
    <property type="entry name" value="BCTERIALGSPD"/>
</dbReference>
<dbReference type="PROSITE" id="PS00875">
    <property type="entry name" value="T2SP_D"/>
    <property type="match status" value="1"/>
</dbReference>
<name>A0A432Z9E6_9GAMM</name>
<dbReference type="GO" id="GO:0015627">
    <property type="term" value="C:type II protein secretion system complex"/>
    <property type="evidence" value="ECO:0007669"/>
    <property type="project" value="TreeGrafter"/>
</dbReference>
<dbReference type="Proteomes" id="UP000287022">
    <property type="component" value="Unassembled WGS sequence"/>
</dbReference>
<feature type="compositionally biased region" description="Low complexity" evidence="5">
    <location>
        <begin position="382"/>
        <end position="398"/>
    </location>
</feature>
<evidence type="ECO:0000256" key="2">
    <source>
        <dbReference type="ARBA" id="ARBA00022729"/>
    </source>
</evidence>
<dbReference type="InterPro" id="IPR038591">
    <property type="entry name" value="NolW-like_sf"/>
</dbReference>
<dbReference type="Pfam" id="PF00263">
    <property type="entry name" value="Secretin"/>
    <property type="match status" value="1"/>
</dbReference>
<dbReference type="PANTHER" id="PTHR30332">
    <property type="entry name" value="PROBABLE GENERAL SECRETION PATHWAY PROTEIN D"/>
    <property type="match status" value="1"/>
</dbReference>
<dbReference type="EMBL" id="PIQE01000001">
    <property type="protein sequence ID" value="RUO74556.1"/>
    <property type="molecule type" value="Genomic_DNA"/>
</dbReference>
<evidence type="ECO:0000256" key="1">
    <source>
        <dbReference type="ARBA" id="ARBA00004370"/>
    </source>
</evidence>
<dbReference type="InterPro" id="IPR001775">
    <property type="entry name" value="GspD/PilQ"/>
</dbReference>
<gene>
    <name evidence="8" type="ORF">CWI80_04235</name>
</gene>
<comment type="subcellular location">
    <subcellularLocation>
        <location evidence="1">Membrane</location>
    </subcellularLocation>
</comment>
<feature type="signal peptide" evidence="6">
    <location>
        <begin position="1"/>
        <end position="20"/>
    </location>
</feature>
<dbReference type="STRING" id="1122124.GCA_000423165_00550"/>
<evidence type="ECO:0000313" key="8">
    <source>
        <dbReference type="EMBL" id="RUO74556.1"/>
    </source>
</evidence>
<comment type="similarity">
    <text evidence="4">Belongs to the bacterial secretin family.</text>
</comment>
<reference evidence="9" key="1">
    <citation type="journal article" date="2018" name="Front. Microbiol.">
        <title>Genome-Based Analysis Reveals the Taxonomy and Diversity of the Family Idiomarinaceae.</title>
        <authorList>
            <person name="Liu Y."/>
            <person name="Lai Q."/>
            <person name="Shao Z."/>
        </authorList>
    </citation>
    <scope>NUCLEOTIDE SEQUENCE [LARGE SCALE GENOMIC DNA]</scope>
    <source>
        <strain evidence="9">c121</strain>
    </source>
</reference>
<dbReference type="PANTHER" id="PTHR30332:SF24">
    <property type="entry name" value="SECRETIN GSPD-RELATED"/>
    <property type="match status" value="1"/>
</dbReference>
<dbReference type="GO" id="GO:0016020">
    <property type="term" value="C:membrane"/>
    <property type="evidence" value="ECO:0007669"/>
    <property type="project" value="UniProtKB-SubCell"/>
</dbReference>
<evidence type="ECO:0000313" key="9">
    <source>
        <dbReference type="Proteomes" id="UP000287022"/>
    </source>
</evidence>
<evidence type="ECO:0000256" key="6">
    <source>
        <dbReference type="SAM" id="SignalP"/>
    </source>
</evidence>
<proteinExistence type="inferred from homology"/>
<evidence type="ECO:0000256" key="4">
    <source>
        <dbReference type="RuleBase" id="RU004003"/>
    </source>
</evidence>
<keyword evidence="2 6" id="KW-0732">Signal</keyword>
<evidence type="ECO:0000256" key="3">
    <source>
        <dbReference type="ARBA" id="ARBA00023136"/>
    </source>
</evidence>
<dbReference type="RefSeq" id="WP_051207064.1">
    <property type="nucleotide sequence ID" value="NZ_PIQE01000001.1"/>
</dbReference>
<comment type="caution">
    <text evidence="8">The sequence shown here is derived from an EMBL/GenBank/DDBJ whole genome shotgun (WGS) entry which is preliminary data.</text>
</comment>
<dbReference type="Gene3D" id="3.30.1370.120">
    <property type="match status" value="2"/>
</dbReference>
<feature type="chain" id="PRO_5019249804" description="Type II/III secretion system secretin-like domain-containing protein" evidence="6">
    <location>
        <begin position="21"/>
        <end position="685"/>
    </location>
</feature>
<evidence type="ECO:0000256" key="5">
    <source>
        <dbReference type="SAM" id="MobiDB-lite"/>
    </source>
</evidence>
<dbReference type="AlphaFoldDB" id="A0A432Z9E6"/>
<feature type="region of interest" description="Disordered" evidence="5">
    <location>
        <begin position="357"/>
        <end position="403"/>
    </location>
</feature>
<keyword evidence="9" id="KW-1185">Reference proteome</keyword>
<dbReference type="PROSITE" id="PS51257">
    <property type="entry name" value="PROKAR_LIPOPROTEIN"/>
    <property type="match status" value="1"/>
</dbReference>
<feature type="domain" description="Type II/III secretion system secretin-like" evidence="7">
    <location>
        <begin position="499"/>
        <end position="662"/>
    </location>
</feature>
<keyword evidence="3" id="KW-0472">Membrane</keyword>
<sequence length="685" mass="74526">MSRSQLQFALTLLAAASLLGCTQTPEPMKVNPDRMQTDAAATNNNDVDDEPTLASDGFQRLNSLDYENYLKRSDSDPALEFSTKDKHALNANALPMRNFIETVFGKALQTNYVIAVEGELRSSVTLNLTNEVSSRELFTLSRQLLNDNGLDVSLRDQTFYIFPRSEARNDVVIGFGRRYRDIPDTAQKILQVIPLNYGLKPSLERTLRDLSTVKLSADMTQNAFFAEGTRAEIARLLDLIQLLDVPANRGRNIAMVELTYLAPEDYIEQLSQLMDAEGVSVGRQAGLGVAVLTVPVSQLGAVAMFASNEEVLDRARYWTAQIDQPSKGPEKGYYIYHPRYARASDLGESIGNLIGAGRRGSASTARDTQSAQAPQPKDPRLAAATGTTGQQSQGSSSSNGDIAMTVDERSNSIIFYSTGGDYKALLPVIRRLDVMPKQIVLDATIAEVTMSDEFAQGFEFAFRNGKLSGGTYQALGVDKLGGFSLNWVDGFDRFIARLQQTSNLVNVISNPTLVVRDGVSASINVGNDIPVVGSTTFTEDLQSQTQSVEYRKTGVQLAVTPTINAQGLVVLQIDQTISNTSPSGPSVAGNSSIFERTIKTEVVAQSGQTILLGGLISENSSSGDSKVPLLGDVPLLGNLFKSETEKSEKTELVIFITPRIIERTEQWEEIRKTIADGLTTISVND</sequence>
<dbReference type="GO" id="GO:0009306">
    <property type="term" value="P:protein secretion"/>
    <property type="evidence" value="ECO:0007669"/>
    <property type="project" value="InterPro"/>
</dbReference>
<dbReference type="InterPro" id="IPR050810">
    <property type="entry name" value="Bact_Secretion_Sys_Channel"/>
</dbReference>
<protein>
    <recommendedName>
        <fullName evidence="7">Type II/III secretion system secretin-like domain-containing protein</fullName>
    </recommendedName>
</protein>
<dbReference type="InterPro" id="IPR004846">
    <property type="entry name" value="T2SS/T3SS_dom"/>
</dbReference>
<organism evidence="8 9">
    <name type="scientific">Pseudidiomarina sediminum</name>
    <dbReference type="NCBI Taxonomy" id="431675"/>
    <lineage>
        <taxon>Bacteria</taxon>
        <taxon>Pseudomonadati</taxon>
        <taxon>Pseudomonadota</taxon>
        <taxon>Gammaproteobacteria</taxon>
        <taxon>Alteromonadales</taxon>
        <taxon>Idiomarinaceae</taxon>
        <taxon>Pseudidiomarina</taxon>
    </lineage>
</organism>
<dbReference type="InterPro" id="IPR004845">
    <property type="entry name" value="T2SS_GspD_CS"/>
</dbReference>
<accession>A0A432Z9E6</accession>
<feature type="compositionally biased region" description="Polar residues" evidence="5">
    <location>
        <begin position="361"/>
        <end position="373"/>
    </location>
</feature>
<evidence type="ECO:0000259" key="7">
    <source>
        <dbReference type="Pfam" id="PF00263"/>
    </source>
</evidence>